<sequence length="233" mass="26190">MSYVHLVTEDLRWVAAYWEDLTEARLPGTARPWRHHDLTTDQQQERDRQAWEERLDRSSVAPGEHPAPLDLGILDTMLDVLVRADDLAAAIAQHVGVEPLAPPRLGDTDARPYLEFAAQHLADDFTFHAAPVARTMVTQVAHALALVFDGQRLDVECPWCRGITPDTPAGGARTWRVRELPGNLIAIVCENLCEPPSKDVGTWWRGSPVWPLAEWDWLAKRVEQAETKEKISA</sequence>
<organism evidence="2 3">
    <name type="scientific">Nonomuraea turkmeniaca</name>
    <dbReference type="NCBI Taxonomy" id="103838"/>
    <lineage>
        <taxon>Bacteria</taxon>
        <taxon>Bacillati</taxon>
        <taxon>Actinomycetota</taxon>
        <taxon>Actinomycetes</taxon>
        <taxon>Streptosporangiales</taxon>
        <taxon>Streptosporangiaceae</taxon>
        <taxon>Nonomuraea</taxon>
    </lineage>
</organism>
<gene>
    <name evidence="2" type="ORF">ETD86_34770</name>
</gene>
<dbReference type="RefSeq" id="WP_138670885.1">
    <property type="nucleotide sequence ID" value="NZ_VCKY01000149.1"/>
</dbReference>
<dbReference type="AlphaFoldDB" id="A0A5S4F6D6"/>
<protein>
    <submittedName>
        <fullName evidence="2">Uncharacterized protein</fullName>
    </submittedName>
</protein>
<proteinExistence type="predicted"/>
<reference evidence="2 3" key="1">
    <citation type="submission" date="2019-05" db="EMBL/GenBank/DDBJ databases">
        <title>Draft genome sequence of Nonomuraea turkmeniaca DSM 43926.</title>
        <authorList>
            <person name="Saricaoglu S."/>
            <person name="Isik K."/>
        </authorList>
    </citation>
    <scope>NUCLEOTIDE SEQUENCE [LARGE SCALE GENOMIC DNA]</scope>
    <source>
        <strain evidence="2 3">DSM 43926</strain>
    </source>
</reference>
<dbReference type="Proteomes" id="UP000309128">
    <property type="component" value="Unassembled WGS sequence"/>
</dbReference>
<accession>A0A5S4F6D6</accession>
<evidence type="ECO:0000313" key="3">
    <source>
        <dbReference type="Proteomes" id="UP000309128"/>
    </source>
</evidence>
<feature type="compositionally biased region" description="Basic and acidic residues" evidence="1">
    <location>
        <begin position="35"/>
        <end position="57"/>
    </location>
</feature>
<evidence type="ECO:0000256" key="1">
    <source>
        <dbReference type="SAM" id="MobiDB-lite"/>
    </source>
</evidence>
<name>A0A5S4F6D6_9ACTN</name>
<keyword evidence="3" id="KW-1185">Reference proteome</keyword>
<dbReference type="EMBL" id="VCKY01000149">
    <property type="protein sequence ID" value="TMR11735.1"/>
    <property type="molecule type" value="Genomic_DNA"/>
</dbReference>
<evidence type="ECO:0000313" key="2">
    <source>
        <dbReference type="EMBL" id="TMR11735.1"/>
    </source>
</evidence>
<comment type="caution">
    <text evidence="2">The sequence shown here is derived from an EMBL/GenBank/DDBJ whole genome shotgun (WGS) entry which is preliminary data.</text>
</comment>
<feature type="region of interest" description="Disordered" evidence="1">
    <location>
        <begin position="31"/>
        <end position="63"/>
    </location>
</feature>
<dbReference type="OrthoDB" id="4483479at2"/>